<evidence type="ECO:0000256" key="1">
    <source>
        <dbReference type="SAM" id="MobiDB-lite"/>
    </source>
</evidence>
<organism evidence="2 3">
    <name type="scientific">Ensete ventricosum</name>
    <name type="common">Abyssinian banana</name>
    <name type="synonym">Musa ensete</name>
    <dbReference type="NCBI Taxonomy" id="4639"/>
    <lineage>
        <taxon>Eukaryota</taxon>
        <taxon>Viridiplantae</taxon>
        <taxon>Streptophyta</taxon>
        <taxon>Embryophyta</taxon>
        <taxon>Tracheophyta</taxon>
        <taxon>Spermatophyta</taxon>
        <taxon>Magnoliopsida</taxon>
        <taxon>Liliopsida</taxon>
        <taxon>Zingiberales</taxon>
        <taxon>Musaceae</taxon>
        <taxon>Ensete</taxon>
    </lineage>
</organism>
<evidence type="ECO:0000313" key="3">
    <source>
        <dbReference type="Proteomes" id="UP000287651"/>
    </source>
</evidence>
<reference evidence="2 3" key="1">
    <citation type="journal article" date="2014" name="Agronomy (Basel)">
        <title>A Draft Genome Sequence for Ensete ventricosum, the Drought-Tolerant Tree Against Hunger.</title>
        <authorList>
            <person name="Harrison J."/>
            <person name="Moore K.A."/>
            <person name="Paszkiewicz K."/>
            <person name="Jones T."/>
            <person name="Grant M."/>
            <person name="Ambacheew D."/>
            <person name="Muzemil S."/>
            <person name="Studholme D.J."/>
        </authorList>
    </citation>
    <scope>NUCLEOTIDE SEQUENCE [LARGE SCALE GENOMIC DNA]</scope>
</reference>
<name>A0A427B8J8_ENSVE</name>
<protein>
    <submittedName>
        <fullName evidence="2">Uncharacterized protein</fullName>
    </submittedName>
</protein>
<accession>A0A427B8J8</accession>
<dbReference type="AlphaFoldDB" id="A0A427B8J8"/>
<sequence length="174" mass="19411">MVNPPLTETASGPDEHHSSSPQLTITPALTEASLLHPWRGPHVHVGRGTGLRPRKRYRGGRLGEFLISRLRSISICIDLLIEGREHMGCPPGETRQAISHGAHHIERWRVAEEHFSRKREGGDGVSHMIACRKVQPPCKSTQICDLHFWQLPTIPSNRSHARLLAGCIDSQIEP</sequence>
<gene>
    <name evidence="2" type="ORF">B296_00003276</name>
</gene>
<comment type="caution">
    <text evidence="2">The sequence shown here is derived from an EMBL/GenBank/DDBJ whole genome shotgun (WGS) entry which is preliminary data.</text>
</comment>
<proteinExistence type="predicted"/>
<evidence type="ECO:0000313" key="2">
    <source>
        <dbReference type="EMBL" id="RRT84801.1"/>
    </source>
</evidence>
<dbReference type="EMBL" id="AMZH03000231">
    <property type="protein sequence ID" value="RRT84801.1"/>
    <property type="molecule type" value="Genomic_DNA"/>
</dbReference>
<feature type="compositionally biased region" description="Polar residues" evidence="1">
    <location>
        <begin position="1"/>
        <end position="10"/>
    </location>
</feature>
<feature type="region of interest" description="Disordered" evidence="1">
    <location>
        <begin position="1"/>
        <end position="22"/>
    </location>
</feature>
<dbReference type="Proteomes" id="UP000287651">
    <property type="component" value="Unassembled WGS sequence"/>
</dbReference>